<dbReference type="RefSeq" id="WP_159434651.1">
    <property type="nucleotide sequence ID" value="NZ_FQZY01000043.1"/>
</dbReference>
<dbReference type="Proteomes" id="UP000184301">
    <property type="component" value="Unassembled WGS sequence"/>
</dbReference>
<protein>
    <submittedName>
        <fullName evidence="1">Uncharacterized protein</fullName>
    </submittedName>
</protein>
<organism evidence="1 2">
    <name type="scientific">Hespellia stercorisuis DSM 15480</name>
    <dbReference type="NCBI Taxonomy" id="1121950"/>
    <lineage>
        <taxon>Bacteria</taxon>
        <taxon>Bacillati</taxon>
        <taxon>Bacillota</taxon>
        <taxon>Clostridia</taxon>
        <taxon>Lachnospirales</taxon>
        <taxon>Lachnospiraceae</taxon>
        <taxon>Hespellia</taxon>
    </lineage>
</organism>
<dbReference type="AlphaFoldDB" id="A0A1M6RPZ6"/>
<accession>A0A1M6RPZ6</accession>
<reference evidence="1 2" key="1">
    <citation type="submission" date="2016-11" db="EMBL/GenBank/DDBJ databases">
        <authorList>
            <person name="Jaros S."/>
            <person name="Januszkiewicz K."/>
            <person name="Wedrychowicz H."/>
        </authorList>
    </citation>
    <scope>NUCLEOTIDE SEQUENCE [LARGE SCALE GENOMIC DNA]</scope>
    <source>
        <strain evidence="1 2">DSM 15480</strain>
    </source>
</reference>
<name>A0A1M6RPZ6_9FIRM</name>
<dbReference type="STRING" id="1121950.SAMN02745243_02753"/>
<sequence>MSKKANTSVKTQETEVDYIKEICKDMVENSKKKYINVYDFPSGDRVKITVEIVN</sequence>
<dbReference type="EMBL" id="FQZY01000043">
    <property type="protein sequence ID" value="SHK34397.1"/>
    <property type="molecule type" value="Genomic_DNA"/>
</dbReference>
<evidence type="ECO:0000313" key="1">
    <source>
        <dbReference type="EMBL" id="SHK34397.1"/>
    </source>
</evidence>
<evidence type="ECO:0000313" key="2">
    <source>
        <dbReference type="Proteomes" id="UP000184301"/>
    </source>
</evidence>
<keyword evidence="2" id="KW-1185">Reference proteome</keyword>
<gene>
    <name evidence="1" type="ORF">SAMN02745243_02753</name>
</gene>
<proteinExistence type="predicted"/>